<dbReference type="AlphaFoldDB" id="A0A0A9ETX7"/>
<sequence length="79" mass="8421">MSRESPVDNLPTFKSSSFTILGVASVFRAPIPYMSKTGIGILLSWNATSDARKTSPMLAPLALKPPAVPALMIRSGFNV</sequence>
<reference evidence="1" key="1">
    <citation type="submission" date="2014-09" db="EMBL/GenBank/DDBJ databases">
        <authorList>
            <person name="Magalhaes I.L.F."/>
            <person name="Oliveira U."/>
            <person name="Santos F.R."/>
            <person name="Vidigal T.H.D.A."/>
            <person name="Brescovit A.D."/>
            <person name="Santos A.J."/>
        </authorList>
    </citation>
    <scope>NUCLEOTIDE SEQUENCE</scope>
    <source>
        <tissue evidence="1">Shoot tissue taken approximately 20 cm above the soil surface</tissue>
    </source>
</reference>
<dbReference type="EMBL" id="GBRH01193726">
    <property type="protein sequence ID" value="JAE04170.1"/>
    <property type="molecule type" value="Transcribed_RNA"/>
</dbReference>
<organism evidence="1">
    <name type="scientific">Arundo donax</name>
    <name type="common">Giant reed</name>
    <name type="synonym">Donax arundinaceus</name>
    <dbReference type="NCBI Taxonomy" id="35708"/>
    <lineage>
        <taxon>Eukaryota</taxon>
        <taxon>Viridiplantae</taxon>
        <taxon>Streptophyta</taxon>
        <taxon>Embryophyta</taxon>
        <taxon>Tracheophyta</taxon>
        <taxon>Spermatophyta</taxon>
        <taxon>Magnoliopsida</taxon>
        <taxon>Liliopsida</taxon>
        <taxon>Poales</taxon>
        <taxon>Poaceae</taxon>
        <taxon>PACMAD clade</taxon>
        <taxon>Arundinoideae</taxon>
        <taxon>Arundineae</taxon>
        <taxon>Arundo</taxon>
    </lineage>
</organism>
<accession>A0A0A9ETX7</accession>
<protein>
    <submittedName>
        <fullName evidence="1">Uncharacterized protein</fullName>
    </submittedName>
</protein>
<evidence type="ECO:0000313" key="1">
    <source>
        <dbReference type="EMBL" id="JAE04170.1"/>
    </source>
</evidence>
<proteinExistence type="predicted"/>
<name>A0A0A9ETX7_ARUDO</name>
<reference evidence="1" key="2">
    <citation type="journal article" date="2015" name="Data Brief">
        <title>Shoot transcriptome of the giant reed, Arundo donax.</title>
        <authorList>
            <person name="Barrero R.A."/>
            <person name="Guerrero F.D."/>
            <person name="Moolhuijzen P."/>
            <person name="Goolsby J.A."/>
            <person name="Tidwell J."/>
            <person name="Bellgard S.E."/>
            <person name="Bellgard M.I."/>
        </authorList>
    </citation>
    <scope>NUCLEOTIDE SEQUENCE</scope>
    <source>
        <tissue evidence="1">Shoot tissue taken approximately 20 cm above the soil surface</tissue>
    </source>
</reference>